<keyword evidence="5" id="KW-1185">Reference proteome</keyword>
<dbReference type="Proteomes" id="UP000185161">
    <property type="component" value="Chromosome"/>
</dbReference>
<dbReference type="PANTHER" id="PTHR33387:SF3">
    <property type="entry name" value="DUF985 DOMAIN-CONTAINING PROTEIN"/>
    <property type="match status" value="1"/>
</dbReference>
<dbReference type="GeneID" id="44134611"/>
<dbReference type="RefSeq" id="WP_075152634.1">
    <property type="nucleotide sequence ID" value="NZ_CP018820.1"/>
</dbReference>
<dbReference type="EMBL" id="QQWO01000025">
    <property type="protein sequence ID" value="RSU99180.1"/>
    <property type="molecule type" value="Genomic_DNA"/>
</dbReference>
<proteinExistence type="predicted"/>
<dbReference type="AlphaFoldDB" id="A0A1L6JE72"/>
<dbReference type="Gene3D" id="2.60.120.10">
    <property type="entry name" value="Jelly Rolls"/>
    <property type="match status" value="1"/>
</dbReference>
<evidence type="ECO:0000313" key="2">
    <source>
        <dbReference type="EMBL" id="APR54188.1"/>
    </source>
</evidence>
<reference evidence="5" key="2">
    <citation type="submission" date="2016-12" db="EMBL/GenBank/DDBJ databases">
        <title>Whole genome sequencing of Sphingomonas sp. ABOJV.</title>
        <authorList>
            <person name="Conlan S."/>
            <person name="Thomas P.J."/>
            <person name="Mullikin J."/>
            <person name="Palmore T.N."/>
            <person name="Frank K.M."/>
            <person name="Segre J.A."/>
        </authorList>
    </citation>
    <scope>NUCLEOTIDE SEQUENCE [LARGE SCALE GENOMIC DNA]</scope>
    <source>
        <strain evidence="5">ABOJV</strain>
    </source>
</reference>
<dbReference type="InterPro" id="IPR039935">
    <property type="entry name" value="YML079W-like"/>
</dbReference>
<dbReference type="EMBL" id="QQYZ01000005">
    <property type="protein sequence ID" value="RSY87538.1"/>
    <property type="molecule type" value="Genomic_DNA"/>
</dbReference>
<feature type="domain" description="DUF985" evidence="1">
    <location>
        <begin position="10"/>
        <end position="142"/>
    </location>
</feature>
<accession>A0A1L6JE72</accession>
<dbReference type="STRING" id="93064.BRX40_18800"/>
<evidence type="ECO:0000313" key="4">
    <source>
        <dbReference type="EMBL" id="RSY87538.1"/>
    </source>
</evidence>
<dbReference type="PANTHER" id="PTHR33387">
    <property type="entry name" value="RMLC-LIKE JELLY ROLL FOLD PROTEIN"/>
    <property type="match status" value="1"/>
</dbReference>
<name>A0A1L6JE72_9SPHN</name>
<dbReference type="InterPro" id="IPR014710">
    <property type="entry name" value="RmlC-like_jellyroll"/>
</dbReference>
<dbReference type="InterPro" id="IPR011051">
    <property type="entry name" value="RmlC_Cupin_sf"/>
</dbReference>
<dbReference type="EMBL" id="CP018820">
    <property type="protein sequence ID" value="APR54188.1"/>
    <property type="molecule type" value="Genomic_DNA"/>
</dbReference>
<organism evidence="2 5">
    <name type="scientific">Sphingomonas koreensis</name>
    <dbReference type="NCBI Taxonomy" id="93064"/>
    <lineage>
        <taxon>Bacteria</taxon>
        <taxon>Pseudomonadati</taxon>
        <taxon>Pseudomonadota</taxon>
        <taxon>Alphaproteobacteria</taxon>
        <taxon>Sphingomonadales</taxon>
        <taxon>Sphingomonadaceae</taxon>
        <taxon>Sphingomonas</taxon>
    </lineage>
</organism>
<dbReference type="Proteomes" id="UP000286681">
    <property type="component" value="Unassembled WGS sequence"/>
</dbReference>
<evidence type="ECO:0000313" key="3">
    <source>
        <dbReference type="EMBL" id="RSU99180.1"/>
    </source>
</evidence>
<sequence length="151" mass="16303">MQPAETTARSVVETLQLAPHPEGGWYRETWRAPPAGGSGEGARSPGTAILYLLEAGCRSHWHRVDADELWLWHAGAPLDLLIADAHDANPARTALGGDVTRGYTPQALVPATRWQAAEARDGWALVSCIVVPGFDFAGFEMAPPDWRPPSL</sequence>
<evidence type="ECO:0000313" key="7">
    <source>
        <dbReference type="Proteomes" id="UP000287746"/>
    </source>
</evidence>
<reference evidence="2" key="1">
    <citation type="submission" date="2016-12" db="EMBL/GenBank/DDBJ databases">
        <title>Whole genome sequencing of Sphingomonas koreensis.</title>
        <authorList>
            <person name="Conlan S."/>
            <person name="Thomas P.J."/>
            <person name="Mullikin J."/>
            <person name="Palmore T.N."/>
            <person name="Frank K.M."/>
            <person name="Segre J.A."/>
        </authorList>
    </citation>
    <scope>NUCLEOTIDE SEQUENCE</scope>
    <source>
        <strain evidence="2">ABOJV</strain>
    </source>
</reference>
<evidence type="ECO:0000313" key="6">
    <source>
        <dbReference type="Proteomes" id="UP000286681"/>
    </source>
</evidence>
<dbReference type="SUPFAM" id="SSF51182">
    <property type="entry name" value="RmlC-like cupins"/>
    <property type="match status" value="1"/>
</dbReference>
<dbReference type="CDD" id="cd06121">
    <property type="entry name" value="cupin_YML079wp"/>
    <property type="match status" value="1"/>
</dbReference>
<evidence type="ECO:0000313" key="5">
    <source>
        <dbReference type="Proteomes" id="UP000185161"/>
    </source>
</evidence>
<evidence type="ECO:0000259" key="1">
    <source>
        <dbReference type="Pfam" id="PF06172"/>
    </source>
</evidence>
<reference evidence="6 7" key="3">
    <citation type="submission" date="2018-07" db="EMBL/GenBank/DDBJ databases">
        <title>Genomic and Epidemiologic Investigation of an Indolent Hospital Outbreak.</title>
        <authorList>
            <person name="Johnson R.C."/>
            <person name="Deming C."/>
            <person name="Conlan S."/>
            <person name="Zellmer C.J."/>
            <person name="Michelin A.V."/>
            <person name="Lee-Lin S."/>
            <person name="Thomas P.J."/>
            <person name="Park M."/>
            <person name="Weingarten R.A."/>
            <person name="Less J."/>
            <person name="Dekker J.P."/>
            <person name="Frank K.M."/>
            <person name="Musser K.A."/>
            <person name="Mcquiston J.R."/>
            <person name="Henderson D.K."/>
            <person name="Lau A.F."/>
            <person name="Palmore T.N."/>
            <person name="Segre J.A."/>
        </authorList>
    </citation>
    <scope>NUCLEOTIDE SEQUENCE [LARGE SCALE GENOMIC DNA]</scope>
    <source>
        <strain evidence="4 7">SK-CDC1_0717</strain>
        <strain evidence="3 6">SK-NIH.Env10_0317</strain>
    </source>
</reference>
<dbReference type="InterPro" id="IPR009327">
    <property type="entry name" value="Cupin_DUF985"/>
</dbReference>
<dbReference type="OrthoDB" id="9798288at2"/>
<dbReference type="Proteomes" id="UP000287746">
    <property type="component" value="Unassembled WGS sequence"/>
</dbReference>
<dbReference type="Pfam" id="PF06172">
    <property type="entry name" value="Cupin_5"/>
    <property type="match status" value="1"/>
</dbReference>
<dbReference type="KEGG" id="skr:BRX40_18800"/>
<protein>
    <submittedName>
        <fullName evidence="2 3">Cupin</fullName>
    </submittedName>
</protein>
<gene>
    <name evidence="2" type="ORF">BRX40_18800</name>
    <name evidence="3" type="ORF">CA257_20545</name>
    <name evidence="4" type="ORF">DAH66_07900</name>
</gene>